<evidence type="ECO:0000313" key="2">
    <source>
        <dbReference type="Proteomes" id="UP000515955"/>
    </source>
</evidence>
<dbReference type="EMBL" id="CP060717">
    <property type="protein sequence ID" value="QNN65558.1"/>
    <property type="molecule type" value="Genomic_DNA"/>
</dbReference>
<sequence length="58" mass="6923">MRDEIYDREYQMARDDLNCSIDGLVQDLKQIGQAFMEAFRSLHRVQFDAPWSRRSKNA</sequence>
<reference evidence="1 2" key="1">
    <citation type="submission" date="2020-08" db="EMBL/GenBank/DDBJ databases">
        <title>Genome sequence of Sphingomonas rhizophila KACC 19189T.</title>
        <authorList>
            <person name="Hyun D.-W."/>
            <person name="Bae J.-W."/>
        </authorList>
    </citation>
    <scope>NUCLEOTIDE SEQUENCE [LARGE SCALE GENOMIC DNA]</scope>
    <source>
        <strain evidence="1 2">KACC 19189</strain>
    </source>
</reference>
<organism evidence="1 2">
    <name type="scientific">Sphingomonas rhizophila</name>
    <dbReference type="NCBI Taxonomy" id="2071607"/>
    <lineage>
        <taxon>Bacteria</taxon>
        <taxon>Pseudomonadati</taxon>
        <taxon>Pseudomonadota</taxon>
        <taxon>Alphaproteobacteria</taxon>
        <taxon>Sphingomonadales</taxon>
        <taxon>Sphingomonadaceae</taxon>
        <taxon>Sphingomonas</taxon>
    </lineage>
</organism>
<dbReference type="AlphaFoldDB" id="A0A7G9SCI3"/>
<evidence type="ECO:0000313" key="1">
    <source>
        <dbReference type="EMBL" id="QNN65558.1"/>
    </source>
</evidence>
<dbReference type="RefSeq" id="WP_187542549.1">
    <property type="nucleotide sequence ID" value="NZ_CP060717.1"/>
</dbReference>
<protein>
    <submittedName>
        <fullName evidence="1">Uncharacterized protein</fullName>
    </submittedName>
</protein>
<proteinExistence type="predicted"/>
<dbReference type="Proteomes" id="UP000515955">
    <property type="component" value="Chromosome"/>
</dbReference>
<keyword evidence="2" id="KW-1185">Reference proteome</keyword>
<accession>A0A7G9SCI3</accession>
<name>A0A7G9SCI3_9SPHN</name>
<dbReference type="KEGG" id="srhi:H9L12_02940"/>
<gene>
    <name evidence="1" type="ORF">H9L12_02940</name>
</gene>